<evidence type="ECO:0000313" key="5">
    <source>
        <dbReference type="Proteomes" id="UP000239388"/>
    </source>
</evidence>
<evidence type="ECO:0000313" key="3">
    <source>
        <dbReference type="EMBL" id="PQO41556.1"/>
    </source>
</evidence>
<name>A0A2S8F3Z8_9BACT</name>
<organism evidence="2 5">
    <name type="scientific">Blastopirellula marina</name>
    <dbReference type="NCBI Taxonomy" id="124"/>
    <lineage>
        <taxon>Bacteria</taxon>
        <taxon>Pseudomonadati</taxon>
        <taxon>Planctomycetota</taxon>
        <taxon>Planctomycetia</taxon>
        <taxon>Pirellulales</taxon>
        <taxon>Pirellulaceae</taxon>
        <taxon>Blastopirellula</taxon>
    </lineage>
</organism>
<dbReference type="Proteomes" id="UP000237819">
    <property type="component" value="Unassembled WGS sequence"/>
</dbReference>
<dbReference type="EMBL" id="PUIB01000029">
    <property type="protein sequence ID" value="PQO26868.1"/>
    <property type="molecule type" value="Genomic_DNA"/>
</dbReference>
<keyword evidence="1" id="KW-1133">Transmembrane helix</keyword>
<feature type="transmembrane region" description="Helical" evidence="1">
    <location>
        <begin position="84"/>
        <end position="106"/>
    </location>
</feature>
<reference evidence="4 5" key="1">
    <citation type="submission" date="2018-02" db="EMBL/GenBank/DDBJ databases">
        <title>Comparative genomes isolates from brazilian mangrove.</title>
        <authorList>
            <person name="Araujo J.E."/>
            <person name="Taketani R.G."/>
            <person name="Silva M.C.P."/>
            <person name="Loureco M.V."/>
            <person name="Andreote F.D."/>
        </authorList>
    </citation>
    <scope>NUCLEOTIDE SEQUENCE [LARGE SCALE GENOMIC DNA]</scope>
    <source>
        <strain evidence="2 5">NAP PRIS-MGV</strain>
        <strain evidence="3 4">Nap-Phe MGV</strain>
    </source>
</reference>
<protein>
    <submittedName>
        <fullName evidence="2">Uncharacterized protein</fullName>
    </submittedName>
</protein>
<evidence type="ECO:0000313" key="2">
    <source>
        <dbReference type="EMBL" id="PQO26868.1"/>
    </source>
</evidence>
<feature type="transmembrane region" description="Helical" evidence="1">
    <location>
        <begin position="144"/>
        <end position="167"/>
    </location>
</feature>
<sequence>MTSSHDNPFASPLAAAISNDEGRELGLFSWLTGVMLLGGALGLLNSMLHLVIIWPIYLWALDAVQSFSELLGVLFSLWPSMGWLLIRGIMLGGVCGLLIGIPSYLVRRHPRRIAIARVVSFSIPIGVVLAVAVIELIDGIGIDLVIFIEACFSVAMFDIFVGGGIYWHIRRRLHADKNASAELEVAAGAST</sequence>
<feature type="transmembrane region" description="Helical" evidence="1">
    <location>
        <begin position="118"/>
        <end position="138"/>
    </location>
</feature>
<dbReference type="AlphaFoldDB" id="A0A2S8F3Z8"/>
<proteinExistence type="predicted"/>
<accession>A0A2S8F3Z8</accession>
<gene>
    <name evidence="3" type="ORF">C5Y93_31085</name>
    <name evidence="2" type="ORF">C5Y98_29290</name>
</gene>
<dbReference type="Proteomes" id="UP000239388">
    <property type="component" value="Unassembled WGS sequence"/>
</dbReference>
<keyword evidence="1" id="KW-0812">Transmembrane</keyword>
<keyword evidence="1" id="KW-0472">Membrane</keyword>
<dbReference type="OrthoDB" id="9876913at2"/>
<dbReference type="RefSeq" id="WP_105339380.1">
    <property type="nucleotide sequence ID" value="NZ_PUHZ01000026.1"/>
</dbReference>
<dbReference type="EMBL" id="PUHZ01000026">
    <property type="protein sequence ID" value="PQO41556.1"/>
    <property type="molecule type" value="Genomic_DNA"/>
</dbReference>
<evidence type="ECO:0000256" key="1">
    <source>
        <dbReference type="SAM" id="Phobius"/>
    </source>
</evidence>
<evidence type="ECO:0000313" key="4">
    <source>
        <dbReference type="Proteomes" id="UP000237819"/>
    </source>
</evidence>
<comment type="caution">
    <text evidence="2">The sequence shown here is derived from an EMBL/GenBank/DDBJ whole genome shotgun (WGS) entry which is preliminary data.</text>
</comment>